<evidence type="ECO:0000256" key="1">
    <source>
        <dbReference type="SAM" id="Coils"/>
    </source>
</evidence>
<dbReference type="EMBL" id="BQKE01000004">
    <property type="protein sequence ID" value="GJM64054.1"/>
    <property type="molecule type" value="Genomic_DNA"/>
</dbReference>
<sequence>MKTTFNLTVIALKTKNKKQIAKNKKSIRRASKKRRSDRARIKRLKRKVTNLKQELKEEKSKNRPAFGGKKLKYHSYCTSIITLVLILYSETSMSLRDIESVLRAFIIHMQIEGRFPDHSTIDYWIKKAGMRAIKPFCENEPCVLIYDESISFNGKKLFLVLAVPTSISEKQKPLCFEDCHLVYLGAKKSWTGDVIHEELAPIVAKMDVQYILSDQDSNLIKATELLNIPQVFDITHKVAGTLKNS</sequence>
<evidence type="ECO:0000313" key="3">
    <source>
        <dbReference type="Proteomes" id="UP001310022"/>
    </source>
</evidence>
<name>A0AAN4W366_9BACT</name>
<accession>A0AAN4W366</accession>
<reference evidence="2 3" key="1">
    <citation type="submission" date="2021-12" db="EMBL/GenBank/DDBJ databases">
        <title>Genome sequencing of bacteria with rrn-lacking chromosome and rrn-plasmid.</title>
        <authorList>
            <person name="Anda M."/>
            <person name="Iwasaki W."/>
        </authorList>
    </citation>
    <scope>NUCLEOTIDE SEQUENCE [LARGE SCALE GENOMIC DNA]</scope>
    <source>
        <strain evidence="2 3">NBRC 15940</strain>
    </source>
</reference>
<keyword evidence="3" id="KW-1185">Reference proteome</keyword>
<gene>
    <name evidence="2" type="ORF">PEDI_46060</name>
</gene>
<evidence type="ECO:0000313" key="2">
    <source>
        <dbReference type="EMBL" id="GJM64054.1"/>
    </source>
</evidence>
<dbReference type="Proteomes" id="UP001310022">
    <property type="component" value="Unassembled WGS sequence"/>
</dbReference>
<proteinExistence type="predicted"/>
<dbReference type="RefSeq" id="WP_338239138.1">
    <property type="nucleotide sequence ID" value="NZ_BQKE01000004.1"/>
</dbReference>
<organism evidence="2 3">
    <name type="scientific">Persicobacter diffluens</name>
    <dbReference type="NCBI Taxonomy" id="981"/>
    <lineage>
        <taxon>Bacteria</taxon>
        <taxon>Pseudomonadati</taxon>
        <taxon>Bacteroidota</taxon>
        <taxon>Cytophagia</taxon>
        <taxon>Cytophagales</taxon>
        <taxon>Persicobacteraceae</taxon>
        <taxon>Persicobacter</taxon>
    </lineage>
</organism>
<feature type="coiled-coil region" evidence="1">
    <location>
        <begin position="27"/>
        <end position="61"/>
    </location>
</feature>
<dbReference type="AlphaFoldDB" id="A0AAN4W366"/>
<protein>
    <submittedName>
        <fullName evidence="2">Uncharacterized protein</fullName>
    </submittedName>
</protein>
<keyword evidence="1" id="KW-0175">Coiled coil</keyword>
<comment type="caution">
    <text evidence="2">The sequence shown here is derived from an EMBL/GenBank/DDBJ whole genome shotgun (WGS) entry which is preliminary data.</text>
</comment>